<evidence type="ECO:0000313" key="1">
    <source>
        <dbReference type="EMBL" id="OCB76569.1"/>
    </source>
</evidence>
<evidence type="ECO:0000313" key="2">
    <source>
        <dbReference type="Proteomes" id="UP000093510"/>
    </source>
</evidence>
<organism evidence="1 2">
    <name type="scientific">Flavobacterium crassostreae</name>
    <dbReference type="NCBI Taxonomy" id="1763534"/>
    <lineage>
        <taxon>Bacteria</taxon>
        <taxon>Pseudomonadati</taxon>
        <taxon>Bacteroidota</taxon>
        <taxon>Flavobacteriia</taxon>
        <taxon>Flavobacteriales</taxon>
        <taxon>Flavobacteriaceae</taxon>
        <taxon>Flavobacterium</taxon>
    </lineage>
</organism>
<accession>A0A1B9E3Q7</accession>
<protein>
    <submittedName>
        <fullName evidence="1">Uncharacterized protein</fullName>
    </submittedName>
</protein>
<dbReference type="EMBL" id="LVEP01000022">
    <property type="protein sequence ID" value="OCB76569.1"/>
    <property type="molecule type" value="Genomic_DNA"/>
</dbReference>
<name>A0A1B9E3Q7_9FLAO</name>
<keyword evidence="2" id="KW-1185">Reference proteome</keyword>
<proteinExistence type="predicted"/>
<sequence length="80" mass="9380">MKKNKEPLTNKNKIKEDLVILFFKKKVQIINNIAKAMNENLTLMIPFDDVGKKTPTNNNNEKTYVFNLLDFSLLTNIIYF</sequence>
<dbReference type="Proteomes" id="UP000093510">
    <property type="component" value="Unassembled WGS sequence"/>
</dbReference>
<gene>
    <name evidence="1" type="ORF">LPBF_06460</name>
</gene>
<comment type="caution">
    <text evidence="1">The sequence shown here is derived from an EMBL/GenBank/DDBJ whole genome shotgun (WGS) entry which is preliminary data.</text>
</comment>
<reference evidence="1 2" key="1">
    <citation type="submission" date="2016-03" db="EMBL/GenBank/DDBJ databases">
        <authorList>
            <person name="Ploux O."/>
        </authorList>
    </citation>
    <scope>NUCLEOTIDE SEQUENCE [LARGE SCALE GENOMIC DNA]</scope>
    <source>
        <strain evidence="1 2">LPB0076</strain>
    </source>
</reference>
<dbReference type="AlphaFoldDB" id="A0A1B9E3Q7"/>